<reference evidence="2" key="1">
    <citation type="submission" date="2020-08" db="EMBL/GenBank/DDBJ databases">
        <title>Multicomponent nature underlies the extraordinary mechanical properties of spider dragline silk.</title>
        <authorList>
            <person name="Kono N."/>
            <person name="Nakamura H."/>
            <person name="Mori M."/>
            <person name="Yoshida Y."/>
            <person name="Ohtoshi R."/>
            <person name="Malay A.D."/>
            <person name="Moran D.A.P."/>
            <person name="Tomita M."/>
            <person name="Numata K."/>
            <person name="Arakawa K."/>
        </authorList>
    </citation>
    <scope>NUCLEOTIDE SEQUENCE</scope>
</reference>
<evidence type="ECO:0000313" key="3">
    <source>
        <dbReference type="Proteomes" id="UP000887159"/>
    </source>
</evidence>
<evidence type="ECO:0000313" key="2">
    <source>
        <dbReference type="EMBL" id="GFX88123.1"/>
    </source>
</evidence>
<protein>
    <submittedName>
        <fullName evidence="2">Uncharacterized protein</fullName>
    </submittedName>
</protein>
<feature type="compositionally biased region" description="Acidic residues" evidence="1">
    <location>
        <begin position="15"/>
        <end position="39"/>
    </location>
</feature>
<dbReference type="AlphaFoldDB" id="A0A8X6UUG4"/>
<dbReference type="EMBL" id="BMAU01021046">
    <property type="protein sequence ID" value="GFX88123.1"/>
    <property type="molecule type" value="Genomic_DNA"/>
</dbReference>
<sequence length="192" mass="21999">MACDSEDCEFQLLNDDEIATSVQEESDPIDDETEEDEGNNESSKGRSNADAFSALEVVRTTECCPTQLLLLKRIRDLAAKKRSVRFHILHRWHLVFGYPNNRVSERCTVQIDSFKRRSTMYVIVIRGSVTKLSNALNIAIGFKKKNLQPQKRKNAYSHIHQKQDRSWSIGHLRSKTECAVPLENFSNCDSHT</sequence>
<name>A0A8X6UUG4_TRICX</name>
<proteinExistence type="predicted"/>
<dbReference type="Proteomes" id="UP000887159">
    <property type="component" value="Unassembled WGS sequence"/>
</dbReference>
<evidence type="ECO:0000256" key="1">
    <source>
        <dbReference type="SAM" id="MobiDB-lite"/>
    </source>
</evidence>
<comment type="caution">
    <text evidence="2">The sequence shown here is derived from an EMBL/GenBank/DDBJ whole genome shotgun (WGS) entry which is preliminary data.</text>
</comment>
<keyword evidence="3" id="KW-1185">Reference proteome</keyword>
<feature type="region of interest" description="Disordered" evidence="1">
    <location>
        <begin position="15"/>
        <end position="47"/>
    </location>
</feature>
<organism evidence="2 3">
    <name type="scientific">Trichonephila clavipes</name>
    <name type="common">Golden silk orbweaver</name>
    <name type="synonym">Nephila clavipes</name>
    <dbReference type="NCBI Taxonomy" id="2585209"/>
    <lineage>
        <taxon>Eukaryota</taxon>
        <taxon>Metazoa</taxon>
        <taxon>Ecdysozoa</taxon>
        <taxon>Arthropoda</taxon>
        <taxon>Chelicerata</taxon>
        <taxon>Arachnida</taxon>
        <taxon>Araneae</taxon>
        <taxon>Araneomorphae</taxon>
        <taxon>Entelegynae</taxon>
        <taxon>Araneoidea</taxon>
        <taxon>Nephilidae</taxon>
        <taxon>Trichonephila</taxon>
    </lineage>
</organism>
<accession>A0A8X6UUG4</accession>
<gene>
    <name evidence="2" type="primary">NCL1_27288</name>
    <name evidence="2" type="ORF">TNCV_159381</name>
</gene>